<protein>
    <submittedName>
        <fullName evidence="2">Uncharacterized protein</fullName>
    </submittedName>
</protein>
<evidence type="ECO:0000313" key="2">
    <source>
        <dbReference type="EMBL" id="MEA5671475.1"/>
    </source>
</evidence>
<accession>A0ABU5VHF8</accession>
<evidence type="ECO:0000313" key="3">
    <source>
        <dbReference type="Proteomes" id="UP001302573"/>
    </source>
</evidence>
<sequence length="345" mass="39392">MFDIALKATITLMITILINKFLSAFRIRQLYASIDQVLDCHDINIDGYTATITAFNRGKDKEKGIQIIIPGTTYCQIIAHSLPGALSEENIIRIDRLAPGETMTINVFIRGNKKLTKKNLPIIKSEDITGRLFWGRENVWPSLGPLVFSLSLFVSVMALFGYIMWKTGGPDQAYFTIRYHNLYNQGFAPKFSSDNYIISKTSILDDNYPFKVQDTYIKNNKVHFPIKITNTSKSPQSVEIRIDGIDREYYLLANKLAGDRFSEAALMERYSVPNDFWRSLKDSIDPQETKVLVFTREITPNLKLKNLSFEITIKGTNDVGEPFLDSYVYQVPSLRDAPRELKLSE</sequence>
<reference evidence="2 3" key="1">
    <citation type="submission" date="2023-12" db="EMBL/GenBank/DDBJ databases">
        <title>Pseudomonas machongensis sp. nov., isolated from wilted pepper plants (Capsicum annuum).</title>
        <authorList>
            <person name="Qiu M."/>
            <person name="Li Y."/>
            <person name="Liu Q."/>
            <person name="Zhang X."/>
            <person name="Huang Y."/>
            <person name="Guo R."/>
            <person name="Hu M."/>
            <person name="Zhou J."/>
            <person name="Zhou X."/>
        </authorList>
    </citation>
    <scope>NUCLEOTIDE SEQUENCE [LARGE SCALE GENOMIC DNA]</scope>
    <source>
        <strain evidence="2 3">MH2</strain>
    </source>
</reference>
<proteinExistence type="predicted"/>
<dbReference type="Proteomes" id="UP001302573">
    <property type="component" value="Unassembled WGS sequence"/>
</dbReference>
<name>A0ABU5VHF8_9PSED</name>
<keyword evidence="3" id="KW-1185">Reference proteome</keyword>
<keyword evidence="1" id="KW-0812">Transmembrane</keyword>
<dbReference type="RefSeq" id="WP_323453040.1">
    <property type="nucleotide sequence ID" value="NZ_JAYFUI010000085.1"/>
</dbReference>
<comment type="caution">
    <text evidence="2">The sequence shown here is derived from an EMBL/GenBank/DDBJ whole genome shotgun (WGS) entry which is preliminary data.</text>
</comment>
<evidence type="ECO:0000256" key="1">
    <source>
        <dbReference type="SAM" id="Phobius"/>
    </source>
</evidence>
<feature type="transmembrane region" description="Helical" evidence="1">
    <location>
        <begin position="146"/>
        <end position="165"/>
    </location>
</feature>
<gene>
    <name evidence="2" type="ORF">VA602_08980</name>
</gene>
<feature type="transmembrane region" description="Helical" evidence="1">
    <location>
        <begin position="6"/>
        <end position="25"/>
    </location>
</feature>
<dbReference type="EMBL" id="JAYFUI010000085">
    <property type="protein sequence ID" value="MEA5671475.1"/>
    <property type="molecule type" value="Genomic_DNA"/>
</dbReference>
<keyword evidence="1" id="KW-0472">Membrane</keyword>
<organism evidence="2 3">
    <name type="scientific">Pseudomonas machongensis</name>
    <dbReference type="NCBI Taxonomy" id="3110229"/>
    <lineage>
        <taxon>Bacteria</taxon>
        <taxon>Pseudomonadati</taxon>
        <taxon>Pseudomonadota</taxon>
        <taxon>Gammaproteobacteria</taxon>
        <taxon>Pseudomonadales</taxon>
        <taxon>Pseudomonadaceae</taxon>
        <taxon>Pseudomonas</taxon>
    </lineage>
</organism>
<keyword evidence="1" id="KW-1133">Transmembrane helix</keyword>